<dbReference type="PANTHER" id="PTHR24208:SF127">
    <property type="entry name" value="LIM_HOMEOBOX PROTEIN AWH"/>
    <property type="match status" value="1"/>
</dbReference>
<reference evidence="15" key="1">
    <citation type="submission" date="2019-11" db="UniProtKB">
        <authorList>
            <consortium name="WormBaseParasite"/>
        </authorList>
    </citation>
    <scope>IDENTIFICATION</scope>
</reference>
<keyword evidence="4 10" id="KW-0862">Zinc</keyword>
<feature type="compositionally biased region" description="Gly residues" evidence="12">
    <location>
        <begin position="330"/>
        <end position="345"/>
    </location>
</feature>
<dbReference type="InterPro" id="IPR050453">
    <property type="entry name" value="LIM_Homeobox_TF"/>
</dbReference>
<evidence type="ECO:0000256" key="1">
    <source>
        <dbReference type="ARBA" id="ARBA00004123"/>
    </source>
</evidence>
<evidence type="ECO:0000256" key="4">
    <source>
        <dbReference type="ARBA" id="ARBA00022833"/>
    </source>
</evidence>
<keyword evidence="6 9" id="KW-0238">DNA-binding</keyword>
<dbReference type="Pfam" id="PF00412">
    <property type="entry name" value="LIM"/>
    <property type="match status" value="1"/>
</dbReference>
<feature type="region of interest" description="Disordered" evidence="12">
    <location>
        <begin position="306"/>
        <end position="345"/>
    </location>
</feature>
<dbReference type="InterPro" id="IPR001356">
    <property type="entry name" value="HD"/>
</dbReference>
<dbReference type="Pfam" id="PF00046">
    <property type="entry name" value="Homeodomain"/>
    <property type="match status" value="1"/>
</dbReference>
<dbReference type="SMART" id="SM00389">
    <property type="entry name" value="HOX"/>
    <property type="match status" value="1"/>
</dbReference>
<evidence type="ECO:0000313" key="15">
    <source>
        <dbReference type="WBParaSite" id="MCU_000154-RA"/>
    </source>
</evidence>
<feature type="domain" description="LIM zinc-binding" evidence="13">
    <location>
        <begin position="83"/>
        <end position="146"/>
    </location>
</feature>
<evidence type="ECO:0000256" key="3">
    <source>
        <dbReference type="ARBA" id="ARBA00022737"/>
    </source>
</evidence>
<evidence type="ECO:0000256" key="11">
    <source>
        <dbReference type="RuleBase" id="RU000682"/>
    </source>
</evidence>
<evidence type="ECO:0000259" key="14">
    <source>
        <dbReference type="PROSITE" id="PS50071"/>
    </source>
</evidence>
<feature type="compositionally biased region" description="Polar residues" evidence="12">
    <location>
        <begin position="315"/>
        <end position="328"/>
    </location>
</feature>
<evidence type="ECO:0000256" key="6">
    <source>
        <dbReference type="ARBA" id="ARBA00023125"/>
    </source>
</evidence>
<dbReference type="PANTHER" id="PTHR24208">
    <property type="entry name" value="LIM/HOMEOBOX PROTEIN LHX"/>
    <property type="match status" value="1"/>
</dbReference>
<dbReference type="GO" id="GO:0005634">
    <property type="term" value="C:nucleus"/>
    <property type="evidence" value="ECO:0007669"/>
    <property type="project" value="UniProtKB-SubCell"/>
</dbReference>
<dbReference type="PROSITE" id="PS50023">
    <property type="entry name" value="LIM_DOMAIN_2"/>
    <property type="match status" value="1"/>
</dbReference>
<evidence type="ECO:0000256" key="8">
    <source>
        <dbReference type="ARBA" id="ARBA00023242"/>
    </source>
</evidence>
<dbReference type="GO" id="GO:0000981">
    <property type="term" value="F:DNA-binding transcription factor activity, RNA polymerase II-specific"/>
    <property type="evidence" value="ECO:0007669"/>
    <property type="project" value="TreeGrafter"/>
</dbReference>
<feature type="compositionally biased region" description="Polar residues" evidence="12">
    <location>
        <begin position="189"/>
        <end position="207"/>
    </location>
</feature>
<dbReference type="CDD" id="cd00086">
    <property type="entry name" value="homeodomain"/>
    <property type="match status" value="1"/>
</dbReference>
<comment type="subcellular location">
    <subcellularLocation>
        <location evidence="1 9 11">Nucleus</location>
    </subcellularLocation>
</comment>
<dbReference type="WBParaSite" id="MCU_000154-RA">
    <property type="protein sequence ID" value="MCU_000154-RA"/>
    <property type="gene ID" value="MCU_000154"/>
</dbReference>
<dbReference type="PROSITE" id="PS00478">
    <property type="entry name" value="LIM_DOMAIN_1"/>
    <property type="match status" value="1"/>
</dbReference>
<evidence type="ECO:0000256" key="2">
    <source>
        <dbReference type="ARBA" id="ARBA00022723"/>
    </source>
</evidence>
<feature type="region of interest" description="Disordered" evidence="12">
    <location>
        <begin position="231"/>
        <end position="257"/>
    </location>
</feature>
<dbReference type="GO" id="GO:0030182">
    <property type="term" value="P:neuron differentiation"/>
    <property type="evidence" value="ECO:0007669"/>
    <property type="project" value="TreeGrafter"/>
</dbReference>
<dbReference type="SUPFAM" id="SSF46689">
    <property type="entry name" value="Homeodomain-like"/>
    <property type="match status" value="1"/>
</dbReference>
<name>A0A5K3EGP5_MESCO</name>
<feature type="DNA-binding region" description="Homeobox" evidence="9">
    <location>
        <begin position="252"/>
        <end position="311"/>
    </location>
</feature>
<feature type="domain" description="Homeobox" evidence="14">
    <location>
        <begin position="250"/>
        <end position="310"/>
    </location>
</feature>
<dbReference type="AlphaFoldDB" id="A0A5K3EGP5"/>
<feature type="region of interest" description="Disordered" evidence="12">
    <location>
        <begin position="178"/>
        <end position="208"/>
    </location>
</feature>
<keyword evidence="7 9" id="KW-0371">Homeobox</keyword>
<keyword evidence="2 10" id="KW-0479">Metal-binding</keyword>
<dbReference type="InterPro" id="IPR001781">
    <property type="entry name" value="Znf_LIM"/>
</dbReference>
<evidence type="ECO:0000256" key="9">
    <source>
        <dbReference type="PROSITE-ProRule" id="PRU00108"/>
    </source>
</evidence>
<evidence type="ECO:0000256" key="5">
    <source>
        <dbReference type="ARBA" id="ARBA00023038"/>
    </source>
</evidence>
<dbReference type="FunFam" id="1.10.10.60:FF:000027">
    <property type="entry name" value="LIM/homeobox protein Lhx9"/>
    <property type="match status" value="1"/>
</dbReference>
<protein>
    <submittedName>
        <fullName evidence="15">LIM/homeobox protein Awh</fullName>
    </submittedName>
</protein>
<dbReference type="SMART" id="SM00132">
    <property type="entry name" value="LIM"/>
    <property type="match status" value="2"/>
</dbReference>
<evidence type="ECO:0000256" key="12">
    <source>
        <dbReference type="SAM" id="MobiDB-lite"/>
    </source>
</evidence>
<dbReference type="Gene3D" id="1.10.10.60">
    <property type="entry name" value="Homeodomain-like"/>
    <property type="match status" value="1"/>
</dbReference>
<evidence type="ECO:0000256" key="10">
    <source>
        <dbReference type="PROSITE-ProRule" id="PRU00125"/>
    </source>
</evidence>
<keyword evidence="5 10" id="KW-0440">LIM domain</keyword>
<dbReference type="PROSITE" id="PS50071">
    <property type="entry name" value="HOMEOBOX_2"/>
    <property type="match status" value="1"/>
</dbReference>
<dbReference type="GO" id="GO:0046872">
    <property type="term" value="F:metal ion binding"/>
    <property type="evidence" value="ECO:0007669"/>
    <property type="project" value="UniProtKB-KW"/>
</dbReference>
<keyword evidence="3" id="KW-0677">Repeat</keyword>
<organism evidence="15">
    <name type="scientific">Mesocestoides corti</name>
    <name type="common">Flatworm</name>
    <dbReference type="NCBI Taxonomy" id="53468"/>
    <lineage>
        <taxon>Eukaryota</taxon>
        <taxon>Metazoa</taxon>
        <taxon>Spiralia</taxon>
        <taxon>Lophotrochozoa</taxon>
        <taxon>Platyhelminthes</taxon>
        <taxon>Cestoda</taxon>
        <taxon>Eucestoda</taxon>
        <taxon>Cyclophyllidea</taxon>
        <taxon>Mesocestoididae</taxon>
        <taxon>Mesocestoides</taxon>
    </lineage>
</organism>
<proteinExistence type="predicted"/>
<dbReference type="Gene3D" id="2.10.110.10">
    <property type="entry name" value="Cysteine Rich Protein"/>
    <property type="match status" value="2"/>
</dbReference>
<evidence type="ECO:0000256" key="7">
    <source>
        <dbReference type="ARBA" id="ARBA00023155"/>
    </source>
</evidence>
<dbReference type="GO" id="GO:0000977">
    <property type="term" value="F:RNA polymerase II transcription regulatory region sequence-specific DNA binding"/>
    <property type="evidence" value="ECO:0007669"/>
    <property type="project" value="TreeGrafter"/>
</dbReference>
<keyword evidence="8 9" id="KW-0539">Nucleus</keyword>
<sequence>MCNFDRNEPAFFTCASCQRPILSKFYLRLSQPSKDHQDQSFSQFHLTCLRCSRCGFQLDETDKKCWANRLYGVLCQFCHRTLTHCSKCKNYMPRDSWVQRVFDSAFHVDCFTCALCNRQLQFGECIVFSQGEIFCAWHSYAHQPPPFAKAQTKPPPAGRDPVPLRDTYLDQALEEELVDEDGHPIGTEDISSPSKPNSISQPSSGSEITFDESHICEENSVNTVTPFTSFIQSHQQPQRSASRSIVGSQQRSKRIRTSFTPQQIAVLQASFKTVSNPDGQELERIAQATCLTKRVTQVWFQNARARKKKTVRNPDLQQQPNSPRQAMNCSGGGSGSGIGARRGGLAGDFVPNEALNDATDRVMESEADMWIPQSISPQLAATLEVPEPKPYFTKETCLQLRKLAMLP</sequence>
<evidence type="ECO:0000259" key="13">
    <source>
        <dbReference type="PROSITE" id="PS50023"/>
    </source>
</evidence>
<accession>A0A5K3EGP5</accession>
<dbReference type="InterPro" id="IPR009057">
    <property type="entry name" value="Homeodomain-like_sf"/>
</dbReference>
<feature type="compositionally biased region" description="Polar residues" evidence="12">
    <location>
        <begin position="231"/>
        <end position="250"/>
    </location>
</feature>